<dbReference type="InterPro" id="IPR028098">
    <property type="entry name" value="Glyco_trans_4-like_N"/>
</dbReference>
<dbReference type="CDD" id="cd03808">
    <property type="entry name" value="GT4_CapM-like"/>
    <property type="match status" value="1"/>
</dbReference>
<evidence type="ECO:0000313" key="3">
    <source>
        <dbReference type="EMBL" id="TWH89442.1"/>
    </source>
</evidence>
<dbReference type="RefSeq" id="WP_021246135.1">
    <property type="nucleotide sequence ID" value="NZ_JACIIY010000043.1"/>
</dbReference>
<protein>
    <submittedName>
        <fullName evidence="3">Glycosyltransferase involved in cell wall biosynthesis</fullName>
    </submittedName>
</protein>
<evidence type="ECO:0000313" key="4">
    <source>
        <dbReference type="Proteomes" id="UP000316624"/>
    </source>
</evidence>
<dbReference type="PANTHER" id="PTHR12526">
    <property type="entry name" value="GLYCOSYLTRANSFERASE"/>
    <property type="match status" value="1"/>
</dbReference>
<keyword evidence="4" id="KW-1185">Reference proteome</keyword>
<gene>
    <name evidence="3" type="ORF">IQ35_03847</name>
</gene>
<dbReference type="EMBL" id="VLKK01000032">
    <property type="protein sequence ID" value="TWH89442.1"/>
    <property type="molecule type" value="Genomic_DNA"/>
</dbReference>
<feature type="domain" description="Glycosyl transferase family 1" evidence="1">
    <location>
        <begin position="189"/>
        <end position="350"/>
    </location>
</feature>
<reference evidence="3 4" key="1">
    <citation type="journal article" date="2015" name="Stand. Genomic Sci.">
        <title>Genomic Encyclopedia of Bacterial and Archaeal Type Strains, Phase III: the genomes of soil and plant-associated and newly described type strains.</title>
        <authorList>
            <person name="Whitman W.B."/>
            <person name="Woyke T."/>
            <person name="Klenk H.P."/>
            <person name="Zhou Y."/>
            <person name="Lilburn T.G."/>
            <person name="Beck B.J."/>
            <person name="De Vos P."/>
            <person name="Vandamme P."/>
            <person name="Eisen J.A."/>
            <person name="Garrity G."/>
            <person name="Hugenholtz P."/>
            <person name="Kyrpides N.C."/>
        </authorList>
    </citation>
    <scope>NUCLEOTIDE SEQUENCE [LARGE SCALE GENOMIC DNA]</scope>
    <source>
        <strain evidence="3 4">CGMCC 1.7748</strain>
    </source>
</reference>
<comment type="caution">
    <text evidence="3">The sequence shown here is derived from an EMBL/GenBank/DDBJ whole genome shotgun (WGS) entry which is preliminary data.</text>
</comment>
<dbReference type="GO" id="GO:0016757">
    <property type="term" value="F:glycosyltransferase activity"/>
    <property type="evidence" value="ECO:0007669"/>
    <property type="project" value="InterPro"/>
</dbReference>
<accession>A0A562K1Y8</accession>
<dbReference type="AlphaFoldDB" id="A0A562K1Y8"/>
<organism evidence="3 4">
    <name type="scientific">Sphingobium wenxiniae (strain DSM 21828 / CGMCC 1.7748 / JZ-1)</name>
    <dbReference type="NCBI Taxonomy" id="595605"/>
    <lineage>
        <taxon>Bacteria</taxon>
        <taxon>Pseudomonadati</taxon>
        <taxon>Pseudomonadota</taxon>
        <taxon>Alphaproteobacteria</taxon>
        <taxon>Sphingomonadales</taxon>
        <taxon>Sphingomonadaceae</taxon>
        <taxon>Sphingobium</taxon>
    </lineage>
</organism>
<dbReference type="SUPFAM" id="SSF53756">
    <property type="entry name" value="UDP-Glycosyltransferase/glycogen phosphorylase"/>
    <property type="match status" value="1"/>
</dbReference>
<dbReference type="InterPro" id="IPR001296">
    <property type="entry name" value="Glyco_trans_1"/>
</dbReference>
<sequence>MKILVLSSFAFSLVNFRGRLIEAMVREGHQVVTCAPDSDMAVEAQLAALGASYRRIAMARTGSNPLADLLLLLRYVRLIARERPDVVLAYTQKPIIYGGIAARLFRGVRFYALMSGLGYVFSPAADHRRLLRAVVARLYRLAVARARAIFVFNGDDRDELIAQGIVDMSAPVMEVPGSGVDLAHFAHASLPKGPPVFLMISRLMRDKGVFEYAEAARRLKARYPQARFQLLGRLDRDNPTGLPEAELDLWVRQGIIDYVPETRDVRPLLTGSTVFVLPSYYREGLPRTLLEAMSVGRPLVTTDLPGCREPVMPGVNGFLVPPRDVDALCEAMEHFLDDPALAAAMGARSRAYAEERFDVDKVNRQLLRVMDIGGGESEVTEPSPAMSWSAG</sequence>
<feature type="domain" description="Glycosyltransferase subfamily 4-like N-terminal" evidence="2">
    <location>
        <begin position="19"/>
        <end position="165"/>
    </location>
</feature>
<name>A0A562K1Y8_SPHWJ</name>
<dbReference type="Proteomes" id="UP000316624">
    <property type="component" value="Unassembled WGS sequence"/>
</dbReference>
<dbReference type="Pfam" id="PF13579">
    <property type="entry name" value="Glyco_trans_4_4"/>
    <property type="match status" value="1"/>
</dbReference>
<dbReference type="PANTHER" id="PTHR12526:SF638">
    <property type="entry name" value="SPORE COAT PROTEIN SA"/>
    <property type="match status" value="1"/>
</dbReference>
<proteinExistence type="predicted"/>
<dbReference type="Gene3D" id="3.40.50.2000">
    <property type="entry name" value="Glycogen Phosphorylase B"/>
    <property type="match status" value="2"/>
</dbReference>
<evidence type="ECO:0000259" key="2">
    <source>
        <dbReference type="Pfam" id="PF13579"/>
    </source>
</evidence>
<evidence type="ECO:0000259" key="1">
    <source>
        <dbReference type="Pfam" id="PF00534"/>
    </source>
</evidence>
<keyword evidence="3" id="KW-0808">Transferase</keyword>
<dbReference type="Pfam" id="PF00534">
    <property type="entry name" value="Glycos_transf_1"/>
    <property type="match status" value="1"/>
</dbReference>